<keyword evidence="2" id="KW-1185">Reference proteome</keyword>
<evidence type="ECO:0000313" key="3">
    <source>
        <dbReference type="WBParaSite" id="nRc.2.0.1.t08705-RA"/>
    </source>
</evidence>
<sequence length="80" mass="9056">MSALKALSYFTTRHPRGAACPIHTKERCRPVPPGKIKSESKKTAQRSTARRSMTRHRAVPRGEQKMQPLSHVSFHTQSMT</sequence>
<accession>A0A915I4D9</accession>
<dbReference type="AlphaFoldDB" id="A0A915I4D9"/>
<feature type="compositionally biased region" description="Basic residues" evidence="1">
    <location>
        <begin position="48"/>
        <end position="59"/>
    </location>
</feature>
<evidence type="ECO:0000313" key="2">
    <source>
        <dbReference type="Proteomes" id="UP000887565"/>
    </source>
</evidence>
<dbReference type="Proteomes" id="UP000887565">
    <property type="component" value="Unplaced"/>
</dbReference>
<evidence type="ECO:0000256" key="1">
    <source>
        <dbReference type="SAM" id="MobiDB-lite"/>
    </source>
</evidence>
<name>A0A915I4D9_ROMCU</name>
<protein>
    <submittedName>
        <fullName evidence="3">Uncharacterized protein</fullName>
    </submittedName>
</protein>
<organism evidence="2 3">
    <name type="scientific">Romanomermis culicivorax</name>
    <name type="common">Nematode worm</name>
    <dbReference type="NCBI Taxonomy" id="13658"/>
    <lineage>
        <taxon>Eukaryota</taxon>
        <taxon>Metazoa</taxon>
        <taxon>Ecdysozoa</taxon>
        <taxon>Nematoda</taxon>
        <taxon>Enoplea</taxon>
        <taxon>Dorylaimia</taxon>
        <taxon>Mermithida</taxon>
        <taxon>Mermithoidea</taxon>
        <taxon>Mermithidae</taxon>
        <taxon>Romanomermis</taxon>
    </lineage>
</organism>
<reference evidence="3" key="1">
    <citation type="submission" date="2022-11" db="UniProtKB">
        <authorList>
            <consortium name="WormBaseParasite"/>
        </authorList>
    </citation>
    <scope>IDENTIFICATION</scope>
</reference>
<dbReference type="WBParaSite" id="nRc.2.0.1.t08705-RA">
    <property type="protein sequence ID" value="nRc.2.0.1.t08705-RA"/>
    <property type="gene ID" value="nRc.2.0.1.g08705"/>
</dbReference>
<feature type="region of interest" description="Disordered" evidence="1">
    <location>
        <begin position="24"/>
        <end position="80"/>
    </location>
</feature>
<proteinExistence type="predicted"/>